<dbReference type="PANTHER" id="PTHR36695">
    <property type="entry name" value="AGAP008648-PA"/>
    <property type="match status" value="1"/>
</dbReference>
<comment type="caution">
    <text evidence="2">The sequence shown here is derived from an EMBL/GenBank/DDBJ whole genome shotgun (WGS) entry which is preliminary data.</text>
</comment>
<evidence type="ECO:0000313" key="3">
    <source>
        <dbReference type="Proteomes" id="UP001558652"/>
    </source>
</evidence>
<evidence type="ECO:0000313" key="2">
    <source>
        <dbReference type="EMBL" id="KAL1131351.1"/>
    </source>
</evidence>
<dbReference type="InterPro" id="IPR022041">
    <property type="entry name" value="Methyltransf_FA"/>
</dbReference>
<dbReference type="AlphaFoldDB" id="A0ABD0YJ93"/>
<feature type="non-terminal residue" evidence="2">
    <location>
        <position position="1"/>
    </location>
</feature>
<sequence length="131" mass="14788">KNGTIIFKFSIKARSDAHILLSPYPAPNSSDAVYEIVLGAGKNTFSDIRRLRRASTRATTPTRNLLSDKIMQPFWVKINNGLISVGKDDSEIPFLSWQDTNPLDIRYISFCTWSNVVGKWSFDCKGKFIVT</sequence>
<accession>A0ABD0YJ93</accession>
<organism evidence="2 3">
    <name type="scientific">Ranatra chinensis</name>
    <dbReference type="NCBI Taxonomy" id="642074"/>
    <lineage>
        <taxon>Eukaryota</taxon>
        <taxon>Metazoa</taxon>
        <taxon>Ecdysozoa</taxon>
        <taxon>Arthropoda</taxon>
        <taxon>Hexapoda</taxon>
        <taxon>Insecta</taxon>
        <taxon>Pterygota</taxon>
        <taxon>Neoptera</taxon>
        <taxon>Paraneoptera</taxon>
        <taxon>Hemiptera</taxon>
        <taxon>Heteroptera</taxon>
        <taxon>Panheteroptera</taxon>
        <taxon>Nepomorpha</taxon>
        <taxon>Nepidae</taxon>
        <taxon>Ranatrinae</taxon>
        <taxon>Ranatra</taxon>
    </lineage>
</organism>
<feature type="domain" description="Farnesoic acid O-methyl transferase" evidence="1">
    <location>
        <begin position="5"/>
        <end position="125"/>
    </location>
</feature>
<dbReference type="Pfam" id="PF12248">
    <property type="entry name" value="Methyltransf_FA"/>
    <property type="match status" value="1"/>
</dbReference>
<keyword evidence="3" id="KW-1185">Reference proteome</keyword>
<dbReference type="Proteomes" id="UP001558652">
    <property type="component" value="Unassembled WGS sequence"/>
</dbReference>
<dbReference type="EMBL" id="JBFDAA010000006">
    <property type="protein sequence ID" value="KAL1131351.1"/>
    <property type="molecule type" value="Genomic_DNA"/>
</dbReference>
<dbReference type="PANTHER" id="PTHR36695:SF12">
    <property type="entry name" value="AGAP008648-PA"/>
    <property type="match status" value="1"/>
</dbReference>
<proteinExistence type="predicted"/>
<gene>
    <name evidence="2" type="ORF">AAG570_010969</name>
</gene>
<reference evidence="2 3" key="1">
    <citation type="submission" date="2024-07" db="EMBL/GenBank/DDBJ databases">
        <title>Chromosome-level genome assembly of the water stick insect Ranatra chinensis (Heteroptera: Nepidae).</title>
        <authorList>
            <person name="Liu X."/>
        </authorList>
    </citation>
    <scope>NUCLEOTIDE SEQUENCE [LARGE SCALE GENOMIC DNA]</scope>
    <source>
        <strain evidence="2">Cailab_2021Rc</strain>
        <tissue evidence="2">Muscle</tissue>
    </source>
</reference>
<evidence type="ECO:0000259" key="1">
    <source>
        <dbReference type="Pfam" id="PF12248"/>
    </source>
</evidence>
<protein>
    <recommendedName>
        <fullName evidence="1">Farnesoic acid O-methyl transferase domain-containing protein</fullName>
    </recommendedName>
</protein>
<name>A0ABD0YJ93_9HEMI</name>